<evidence type="ECO:0000313" key="3">
    <source>
        <dbReference type="Proteomes" id="UP001066276"/>
    </source>
</evidence>
<dbReference type="AlphaFoldDB" id="A0AAV7QDL3"/>
<dbReference type="Proteomes" id="UP001066276">
    <property type="component" value="Chromosome 6"/>
</dbReference>
<name>A0AAV7QDL3_PLEWA</name>
<keyword evidence="3" id="KW-1185">Reference proteome</keyword>
<accession>A0AAV7QDL3</accession>
<evidence type="ECO:0000256" key="1">
    <source>
        <dbReference type="SAM" id="MobiDB-lite"/>
    </source>
</evidence>
<protein>
    <submittedName>
        <fullName evidence="2">Uncharacterized protein</fullName>
    </submittedName>
</protein>
<dbReference type="EMBL" id="JANPWB010000010">
    <property type="protein sequence ID" value="KAJ1138368.1"/>
    <property type="molecule type" value="Genomic_DNA"/>
</dbReference>
<feature type="region of interest" description="Disordered" evidence="1">
    <location>
        <begin position="118"/>
        <end position="138"/>
    </location>
</feature>
<gene>
    <name evidence="2" type="ORF">NDU88_004755</name>
</gene>
<proteinExistence type="predicted"/>
<sequence length="138" mass="15322">MPHPIEADGSLSVAQTRSQEDLLAVSPSTSSGEAAVGSKVRRSIITGLSLAQHLRRFACCWRKAEARIVLVHACPAQREQRGGCLASEEEPYWQPRALVSRQPLQSRQKKALEECREPQGLSLTMYPEGSPWEEELAR</sequence>
<comment type="caution">
    <text evidence="2">The sequence shown here is derived from an EMBL/GenBank/DDBJ whole genome shotgun (WGS) entry which is preliminary data.</text>
</comment>
<reference evidence="2" key="1">
    <citation type="journal article" date="2022" name="bioRxiv">
        <title>Sequencing and chromosome-scale assembly of the giantPleurodeles waltlgenome.</title>
        <authorList>
            <person name="Brown T."/>
            <person name="Elewa A."/>
            <person name="Iarovenko S."/>
            <person name="Subramanian E."/>
            <person name="Araus A.J."/>
            <person name="Petzold A."/>
            <person name="Susuki M."/>
            <person name="Suzuki K.-i.T."/>
            <person name="Hayashi T."/>
            <person name="Toyoda A."/>
            <person name="Oliveira C."/>
            <person name="Osipova E."/>
            <person name="Leigh N.D."/>
            <person name="Simon A."/>
            <person name="Yun M.H."/>
        </authorList>
    </citation>
    <scope>NUCLEOTIDE SEQUENCE</scope>
    <source>
        <strain evidence="2">20211129_DDA</strain>
        <tissue evidence="2">Liver</tissue>
    </source>
</reference>
<organism evidence="2 3">
    <name type="scientific">Pleurodeles waltl</name>
    <name type="common">Iberian ribbed newt</name>
    <dbReference type="NCBI Taxonomy" id="8319"/>
    <lineage>
        <taxon>Eukaryota</taxon>
        <taxon>Metazoa</taxon>
        <taxon>Chordata</taxon>
        <taxon>Craniata</taxon>
        <taxon>Vertebrata</taxon>
        <taxon>Euteleostomi</taxon>
        <taxon>Amphibia</taxon>
        <taxon>Batrachia</taxon>
        <taxon>Caudata</taxon>
        <taxon>Salamandroidea</taxon>
        <taxon>Salamandridae</taxon>
        <taxon>Pleurodelinae</taxon>
        <taxon>Pleurodeles</taxon>
    </lineage>
</organism>
<evidence type="ECO:0000313" key="2">
    <source>
        <dbReference type="EMBL" id="KAJ1138368.1"/>
    </source>
</evidence>